<reference evidence="4" key="3">
    <citation type="submission" date="2025-08" db="UniProtKB">
        <authorList>
            <consortium name="RefSeq"/>
        </authorList>
    </citation>
    <scope>IDENTIFICATION</scope>
    <source>
        <strain evidence="4">NI907</strain>
    </source>
</reference>
<evidence type="ECO:0000256" key="2">
    <source>
        <dbReference type="SAM" id="SignalP"/>
    </source>
</evidence>
<reference evidence="4" key="2">
    <citation type="submission" date="2019-10" db="EMBL/GenBank/DDBJ databases">
        <authorList>
            <consortium name="NCBI Genome Project"/>
        </authorList>
    </citation>
    <scope>NUCLEOTIDE SEQUENCE</scope>
    <source>
        <strain evidence="4">NI907</strain>
    </source>
</reference>
<dbReference type="RefSeq" id="XP_030985460.1">
    <property type="nucleotide sequence ID" value="XM_031124500.1"/>
</dbReference>
<feature type="chain" id="PRO_5027755356" evidence="2">
    <location>
        <begin position="22"/>
        <end position="319"/>
    </location>
</feature>
<gene>
    <name evidence="4" type="ORF">PgNI_04455</name>
</gene>
<feature type="compositionally biased region" description="Low complexity" evidence="1">
    <location>
        <begin position="222"/>
        <end position="243"/>
    </location>
</feature>
<protein>
    <submittedName>
        <fullName evidence="4">Uncharacterized protein</fullName>
    </submittedName>
</protein>
<proteinExistence type="predicted"/>
<name>A0A6P8BE51_PYRGI</name>
<organism evidence="3 4">
    <name type="scientific">Pyricularia grisea</name>
    <name type="common">Crabgrass-specific blast fungus</name>
    <name type="synonym">Magnaporthe grisea</name>
    <dbReference type="NCBI Taxonomy" id="148305"/>
    <lineage>
        <taxon>Eukaryota</taxon>
        <taxon>Fungi</taxon>
        <taxon>Dikarya</taxon>
        <taxon>Ascomycota</taxon>
        <taxon>Pezizomycotina</taxon>
        <taxon>Sordariomycetes</taxon>
        <taxon>Sordariomycetidae</taxon>
        <taxon>Magnaporthales</taxon>
        <taxon>Pyriculariaceae</taxon>
        <taxon>Pyricularia</taxon>
    </lineage>
</organism>
<feature type="compositionally biased region" description="Polar residues" evidence="1">
    <location>
        <begin position="258"/>
        <end position="268"/>
    </location>
</feature>
<feature type="compositionally biased region" description="Polar residues" evidence="1">
    <location>
        <begin position="207"/>
        <end position="221"/>
    </location>
</feature>
<dbReference type="AlphaFoldDB" id="A0A6P8BE51"/>
<dbReference type="KEGG" id="pgri:PgNI_04455"/>
<keyword evidence="2" id="KW-0732">Signal</keyword>
<dbReference type="SUPFAM" id="SSF56399">
    <property type="entry name" value="ADP-ribosylation"/>
    <property type="match status" value="1"/>
</dbReference>
<accession>A0A6P8BE51</accession>
<evidence type="ECO:0000256" key="1">
    <source>
        <dbReference type="SAM" id="MobiDB-lite"/>
    </source>
</evidence>
<evidence type="ECO:0000313" key="4">
    <source>
        <dbReference type="RefSeq" id="XP_030985460.1"/>
    </source>
</evidence>
<evidence type="ECO:0000313" key="3">
    <source>
        <dbReference type="Proteomes" id="UP000515153"/>
    </source>
</evidence>
<feature type="region of interest" description="Disordered" evidence="1">
    <location>
        <begin position="199"/>
        <end position="273"/>
    </location>
</feature>
<keyword evidence="3" id="KW-1185">Reference proteome</keyword>
<feature type="signal peptide" evidence="2">
    <location>
        <begin position="1"/>
        <end position="21"/>
    </location>
</feature>
<dbReference type="GeneID" id="41959409"/>
<dbReference type="Proteomes" id="UP000515153">
    <property type="component" value="Unplaced"/>
</dbReference>
<sequence>MHFYLFVSAFTLWSLTGTVIAAVPAVAPGSIYRGRVYVVSLDPPEKYHDKGFDVQNGNDAYIVGFADKEMAYDQGAKYAIRAQMGAAFTSDVRDMPRRDKAFYRYHVDTVGAEASFVDITKQLTDYGVFIYEANSYVYGAKNIPWERVKGWTKHNARTIDVYTSRKSYERANSGKARHPSSNSPAQTYLSPLLRLLGPKPELDRSVSHGSSQAGNYGHSSGQAPAQAAPYSRSSSSASQQHRSSLGHQSGPPAVPPQTGGSSSSQNRPSRPVYKSFEYEIGYVQGPGGMIPDDYFPPFKPVPGMPEFRLPVLQSPHSSQ</sequence>
<reference evidence="4" key="1">
    <citation type="journal article" date="2019" name="Mol. Biol. Evol.">
        <title>Blast fungal genomes show frequent chromosomal changes, gene gains and losses, and effector gene turnover.</title>
        <authorList>
            <person name="Gomez Luciano L.B."/>
            <person name="Jason Tsai I."/>
            <person name="Chuma I."/>
            <person name="Tosa Y."/>
            <person name="Chen Y.H."/>
            <person name="Li J.Y."/>
            <person name="Li M.Y."/>
            <person name="Jade Lu M.Y."/>
            <person name="Nakayashiki H."/>
            <person name="Li W.H."/>
        </authorList>
    </citation>
    <scope>NUCLEOTIDE SEQUENCE</scope>
    <source>
        <strain evidence="4">NI907</strain>
    </source>
</reference>